<dbReference type="EMBL" id="WSEK01000005">
    <property type="protein sequence ID" value="MVQ51323.1"/>
    <property type="molecule type" value="Genomic_DNA"/>
</dbReference>
<proteinExistence type="predicted"/>
<reference evidence="1 2" key="1">
    <citation type="submission" date="2019-12" db="EMBL/GenBank/DDBJ databases">
        <authorList>
            <person name="Huq M.A."/>
        </authorList>
    </citation>
    <scope>NUCLEOTIDE SEQUENCE [LARGE SCALE GENOMIC DNA]</scope>
    <source>
        <strain evidence="1 2">MAH-18</strain>
    </source>
</reference>
<dbReference type="AlphaFoldDB" id="A0A6L6XXB4"/>
<accession>A0A6L6XXB4</accession>
<protein>
    <submittedName>
        <fullName evidence="1">Uncharacterized protein</fullName>
    </submittedName>
</protein>
<comment type="caution">
    <text evidence="1">The sequence shown here is derived from an EMBL/GenBank/DDBJ whole genome shotgun (WGS) entry which is preliminary data.</text>
</comment>
<sequence>MTETSTTSRNTAAATADRLKVVADLLAAHPDLPAPCVFAYSGSGHVEVTWQLMNTDGHKDNQRDAARTIIAALGGKWTKNPWDDRFDFARPLDGGITLQIFAHRDQLCERIVTGSETVTIPAVEAQPERTEQREVVEWRCHPLLADEAVSA</sequence>
<keyword evidence="2" id="KW-1185">Reference proteome</keyword>
<name>A0A6L6XXB4_9ACTN</name>
<gene>
    <name evidence="1" type="ORF">GON03_19255</name>
</gene>
<organism evidence="1 2">
    <name type="scientific">Nocardioides agri</name>
    <dbReference type="NCBI Taxonomy" id="2682843"/>
    <lineage>
        <taxon>Bacteria</taxon>
        <taxon>Bacillati</taxon>
        <taxon>Actinomycetota</taxon>
        <taxon>Actinomycetes</taxon>
        <taxon>Propionibacteriales</taxon>
        <taxon>Nocardioidaceae</taxon>
        <taxon>Nocardioides</taxon>
    </lineage>
</organism>
<evidence type="ECO:0000313" key="2">
    <source>
        <dbReference type="Proteomes" id="UP000473525"/>
    </source>
</evidence>
<dbReference type="RefSeq" id="WP_157346139.1">
    <property type="nucleotide sequence ID" value="NZ_WSEK01000005.1"/>
</dbReference>
<dbReference type="Proteomes" id="UP000473525">
    <property type="component" value="Unassembled WGS sequence"/>
</dbReference>
<evidence type="ECO:0000313" key="1">
    <source>
        <dbReference type="EMBL" id="MVQ51323.1"/>
    </source>
</evidence>